<accession>A0A1X2GQW7</accession>
<evidence type="ECO:0000313" key="3">
    <source>
        <dbReference type="Proteomes" id="UP000242146"/>
    </source>
</evidence>
<name>A0A1X2GQW7_9FUNG</name>
<keyword evidence="3" id="KW-1185">Reference proteome</keyword>
<proteinExistence type="predicted"/>
<sequence>MTDKVEHRFVEIQRCTEFIPEKLDALWHRLGQGEEMSLIGLSYACSQLQQWITHHPDSLETALQQLQNAIVISQDAKKDHVLVSCLFALLRQCDAPGRRLVSVVLHRPELFRHVLTMAQQWLAQDPDAFDRLAPWFDVILLAPHGITSSNTKGSPALDPTTLLYSWTRLPVTPARLAPYLERVCQQYPWHYPSESFVAVLHTLMNLHPSEETISALVYQTLQRAVNDANHNQPVDLLLTTLLTLLDHIPHVSLGLMMTGLSSILMTACTVDDQVLTLQLMKKCLDLQSTPIAKSSLYWIALLPLFQTLSECQHGPDVIRSDILRLMDSLPSYCHGHDQDHHVVDEMCTLVETHGLTGPLAHAVAMASLYIADSEPVPMVGDLATLLMSVPGIFSHDHATAVHATQAVVCQANQHQPSPKWPVLLILMYLIRQPDLSSKRLLPTLMDAVPALAHPNDPVITTKTLQLTLTMIQYQPQQLSRASTTSKALPHLGINTLTRLFDHQPRIWQELRKILADWVLRQTSKYTSPSPGDLQADVAILTTMRHLCQRHADLCASDILPMIIAWLQSARYVHPATLSLAVQIMMDCVAAGLAEPRSLWLVSVSHLATLAQNLPNQNASLLIRRLCEWMGLAAEKTKMTEHDLEFVQTILSEYLVPWTQVDDEKVCRAAFLALARFPMADVMEYMPEKPKDLLLDRPQYLHTMRPLLQALVSHELDHLQRRLFEAAASKDQKKTDTTSHTQESTTPTEDDLARSLIRVWEQANVAPGLRSGYAIATLQAATMAAVTDRFDQHQPSPADLSRTKWYRCMNTGLIDIALTDHLLVRLSSPRTWHTFFTSVLQQDAETRGIFLFQDLMSRLEKSTLPGLTCNLWMALTGLMSALYQRAPSKATSLVSDLWRILTTQYLSLESKRTSEEVQYGARYCLGQLANYMVVDDKLIQQLWDTARDLLQRYTESSGTETALDLTGFATGHAVGTIFSTLTTWPTPTTAMGILSNDAFMQISNDIRRLTSSAALGVMLACAPFAADRRMHALVSIASGLLDEFIQDQQSVNHMYVYGSLWVGAYASHLGSAKFDDKLIQLVNTAGAMASNMGWAPADRYHIDMPMSIIAHQQALFRGKDESQRMYQQLQTVQTDALQSPLAIGPFLGVDFLHPSKSIETLDVLAREADHYQPQRPAVQAMAAMAGLQGDYGQLKQARLAAVLCGLVLEVTADAQQAKEQLSGTSSTASSASAGATHIEPSTYQRLNNNTSYLRAIFDTLASIADDTEHALHAHPDTLQQVVDPLLICLKEVPGPLPPVNWFPVLRSLSRLGGISSHLVTSQHCFDFAAAHASTSSSLCEYLVQELTRVRQINNFNVTSNKYPAILLPACVGPNGFGKLLALSGLAQQEDTFQRRGMAAITKKIAVSPLRTLSILLHYIQSFWHWPVHLQERWLTTVQQHVTITPKDEQHRQLIRDIQDKIRDNLTDQMLAANTCPLSIVKLSAAVSLRTLDDLLQGQTLSAWLKAGNNPALVAVRTHAVITLQPSKLTEVLTVLAGMPELPDDVWTVMYAALSSQVPSERLGWVIRLLDVLIVAAVSNDTMDVALDPHFLYVGLSALWSASQTHHQPLIAADTSYFLSASIYAANNLDTEQQLMRRLIKLAQLLPECSIKAVIVQSLRGCPQSMLQRHWDYVQEFVAC</sequence>
<protein>
    <recommendedName>
        <fullName evidence="4">DUF3730 domain-containing protein</fullName>
    </recommendedName>
</protein>
<evidence type="ECO:0000313" key="2">
    <source>
        <dbReference type="EMBL" id="ORX59483.1"/>
    </source>
</evidence>
<feature type="compositionally biased region" description="Low complexity" evidence="1">
    <location>
        <begin position="737"/>
        <end position="746"/>
    </location>
</feature>
<dbReference type="OrthoDB" id="6125419at2759"/>
<dbReference type="STRING" id="101127.A0A1X2GQW7"/>
<comment type="caution">
    <text evidence="2">The sequence shown here is derived from an EMBL/GenBank/DDBJ whole genome shotgun (WGS) entry which is preliminary data.</text>
</comment>
<evidence type="ECO:0008006" key="4">
    <source>
        <dbReference type="Google" id="ProtNLM"/>
    </source>
</evidence>
<dbReference type="InterPro" id="IPR016024">
    <property type="entry name" value="ARM-type_fold"/>
</dbReference>
<feature type="region of interest" description="Disordered" evidence="1">
    <location>
        <begin position="726"/>
        <end position="749"/>
    </location>
</feature>
<reference evidence="2 3" key="1">
    <citation type="submission" date="2016-07" db="EMBL/GenBank/DDBJ databases">
        <title>Pervasive Adenine N6-methylation of Active Genes in Fungi.</title>
        <authorList>
            <consortium name="DOE Joint Genome Institute"/>
            <person name="Mondo S.J."/>
            <person name="Dannebaum R.O."/>
            <person name="Kuo R.C."/>
            <person name="Labutti K."/>
            <person name="Haridas S."/>
            <person name="Kuo A."/>
            <person name="Salamov A."/>
            <person name="Ahrendt S.R."/>
            <person name="Lipzen A."/>
            <person name="Sullivan W."/>
            <person name="Andreopoulos W.B."/>
            <person name="Clum A."/>
            <person name="Lindquist E."/>
            <person name="Daum C."/>
            <person name="Ramamoorthy G.K."/>
            <person name="Gryganskyi A."/>
            <person name="Culley D."/>
            <person name="Magnuson J.K."/>
            <person name="James T.Y."/>
            <person name="O'Malley M.A."/>
            <person name="Stajich J.E."/>
            <person name="Spatafora J.W."/>
            <person name="Visel A."/>
            <person name="Grigoriev I.V."/>
        </authorList>
    </citation>
    <scope>NUCLEOTIDE SEQUENCE [LARGE SCALE GENOMIC DNA]</scope>
    <source>
        <strain evidence="2 3">NRRL 3301</strain>
    </source>
</reference>
<organism evidence="2 3">
    <name type="scientific">Hesseltinella vesiculosa</name>
    <dbReference type="NCBI Taxonomy" id="101127"/>
    <lineage>
        <taxon>Eukaryota</taxon>
        <taxon>Fungi</taxon>
        <taxon>Fungi incertae sedis</taxon>
        <taxon>Mucoromycota</taxon>
        <taxon>Mucoromycotina</taxon>
        <taxon>Mucoromycetes</taxon>
        <taxon>Mucorales</taxon>
        <taxon>Cunninghamellaceae</taxon>
        <taxon>Hesseltinella</taxon>
    </lineage>
</organism>
<gene>
    <name evidence="2" type="ORF">DM01DRAFT_1405036</name>
</gene>
<dbReference type="EMBL" id="MCGT01000005">
    <property type="protein sequence ID" value="ORX59483.1"/>
    <property type="molecule type" value="Genomic_DNA"/>
</dbReference>
<feature type="compositionally biased region" description="Basic and acidic residues" evidence="1">
    <location>
        <begin position="726"/>
        <end position="736"/>
    </location>
</feature>
<dbReference type="SUPFAM" id="SSF48371">
    <property type="entry name" value="ARM repeat"/>
    <property type="match status" value="1"/>
</dbReference>
<evidence type="ECO:0000256" key="1">
    <source>
        <dbReference type="SAM" id="MobiDB-lite"/>
    </source>
</evidence>
<dbReference type="Proteomes" id="UP000242146">
    <property type="component" value="Unassembled WGS sequence"/>
</dbReference>